<dbReference type="EMBL" id="CABPRJ010001450">
    <property type="protein sequence ID" value="VVC37594.1"/>
    <property type="molecule type" value="Genomic_DNA"/>
</dbReference>
<keyword evidence="2" id="KW-1185">Reference proteome</keyword>
<dbReference type="OrthoDB" id="10495582at2759"/>
<proteinExistence type="predicted"/>
<organism evidence="1 2">
    <name type="scientific">Cinara cedri</name>
    <dbReference type="NCBI Taxonomy" id="506608"/>
    <lineage>
        <taxon>Eukaryota</taxon>
        <taxon>Metazoa</taxon>
        <taxon>Ecdysozoa</taxon>
        <taxon>Arthropoda</taxon>
        <taxon>Hexapoda</taxon>
        <taxon>Insecta</taxon>
        <taxon>Pterygota</taxon>
        <taxon>Neoptera</taxon>
        <taxon>Paraneoptera</taxon>
        <taxon>Hemiptera</taxon>
        <taxon>Sternorrhyncha</taxon>
        <taxon>Aphidomorpha</taxon>
        <taxon>Aphidoidea</taxon>
        <taxon>Aphididae</taxon>
        <taxon>Lachninae</taxon>
        <taxon>Cinara</taxon>
    </lineage>
</organism>
<dbReference type="AlphaFoldDB" id="A0A5E4MZ06"/>
<name>A0A5E4MZ06_9HEMI</name>
<dbReference type="Proteomes" id="UP000325440">
    <property type="component" value="Unassembled WGS sequence"/>
</dbReference>
<evidence type="ECO:0000313" key="2">
    <source>
        <dbReference type="Proteomes" id="UP000325440"/>
    </source>
</evidence>
<protein>
    <submittedName>
        <fullName evidence="1">Uncharacterized protein</fullName>
    </submittedName>
</protein>
<reference evidence="1 2" key="1">
    <citation type="submission" date="2019-08" db="EMBL/GenBank/DDBJ databases">
        <authorList>
            <person name="Alioto T."/>
            <person name="Alioto T."/>
            <person name="Gomez Garrido J."/>
        </authorList>
    </citation>
    <scope>NUCLEOTIDE SEQUENCE [LARGE SCALE GENOMIC DNA]</scope>
</reference>
<sequence>MGYGVGQNKTAICLILNDCTNHPNFLGESHIIDQQLEPNFEQYDIVRVLNNVEFEDLDSNEDTDEELDPPIRLREAEKSLETLRLFYLQQENEGSPISVLDACSDYIRQ</sequence>
<gene>
    <name evidence="1" type="ORF">CINCED_3A015490</name>
</gene>
<accession>A0A5E4MZ06</accession>
<evidence type="ECO:0000313" key="1">
    <source>
        <dbReference type="EMBL" id="VVC37594.1"/>
    </source>
</evidence>